<dbReference type="Pfam" id="PF05433">
    <property type="entry name" value="Rick_17kDa_Anti"/>
    <property type="match status" value="1"/>
</dbReference>
<dbReference type="EMBL" id="JAFEMC010000002">
    <property type="protein sequence ID" value="MBM6576194.1"/>
    <property type="molecule type" value="Genomic_DNA"/>
</dbReference>
<evidence type="ECO:0000256" key="3">
    <source>
        <dbReference type="ARBA" id="ARBA00015281"/>
    </source>
</evidence>
<dbReference type="RefSeq" id="WP_055841471.1">
    <property type="nucleotide sequence ID" value="NZ_JAFEMC010000002.1"/>
</dbReference>
<comment type="caution">
    <text evidence="7">The sequence shown here is derived from an EMBL/GenBank/DDBJ whole genome shotgun (WGS) entry which is preliminary data.</text>
</comment>
<evidence type="ECO:0000256" key="4">
    <source>
        <dbReference type="ARBA" id="ARBA00023288"/>
    </source>
</evidence>
<gene>
    <name evidence="7" type="ORF">ILT43_07410</name>
</gene>
<feature type="signal peptide" evidence="5">
    <location>
        <begin position="1"/>
        <end position="27"/>
    </location>
</feature>
<evidence type="ECO:0000256" key="2">
    <source>
        <dbReference type="ARBA" id="ARBA00008681"/>
    </source>
</evidence>
<keyword evidence="5" id="KW-0732">Signal</keyword>
<protein>
    <recommendedName>
        <fullName evidence="3">17 kDa surface antigen</fullName>
    </recommendedName>
</protein>
<keyword evidence="8" id="KW-1185">Reference proteome</keyword>
<sequence length="102" mass="10883">MRKMMLALGCAAMVAPSLMVTVSTADAQRRYKYREWRDDRGRVRCRKPNGTTGLVVGGVAGALLGRTIDTRGDRTIGTLGGAAAGALAGREIDRGSSNKRCR</sequence>
<evidence type="ECO:0000313" key="7">
    <source>
        <dbReference type="EMBL" id="MBM6576194.1"/>
    </source>
</evidence>
<reference evidence="7 8" key="1">
    <citation type="submission" date="2020-12" db="EMBL/GenBank/DDBJ databases">
        <title>Sphingomonas sp.</title>
        <authorList>
            <person name="Kim M.K."/>
        </authorList>
    </citation>
    <scope>NUCLEOTIDE SEQUENCE [LARGE SCALE GENOMIC DNA]</scope>
    <source>
        <strain evidence="7 8">BT552</strain>
    </source>
</reference>
<feature type="domain" description="Glycine zipper 2TM" evidence="6">
    <location>
        <begin position="53"/>
        <end position="92"/>
    </location>
</feature>
<proteinExistence type="inferred from homology"/>
<evidence type="ECO:0000313" key="8">
    <source>
        <dbReference type="Proteomes" id="UP000763641"/>
    </source>
</evidence>
<dbReference type="InterPro" id="IPR008816">
    <property type="entry name" value="Gly_zipper_2TM_dom"/>
</dbReference>
<comment type="subcellular location">
    <subcellularLocation>
        <location evidence="1">Cell outer membrane</location>
        <topology evidence="1">Lipid-anchor</topology>
    </subcellularLocation>
</comment>
<evidence type="ECO:0000256" key="5">
    <source>
        <dbReference type="SAM" id="SignalP"/>
    </source>
</evidence>
<accession>A0ABS2D827</accession>
<evidence type="ECO:0000259" key="6">
    <source>
        <dbReference type="Pfam" id="PF05433"/>
    </source>
</evidence>
<organism evidence="7 8">
    <name type="scientific">Sphingomonas longa</name>
    <dbReference type="NCBI Taxonomy" id="2778730"/>
    <lineage>
        <taxon>Bacteria</taxon>
        <taxon>Pseudomonadati</taxon>
        <taxon>Pseudomonadota</taxon>
        <taxon>Alphaproteobacteria</taxon>
        <taxon>Sphingomonadales</taxon>
        <taxon>Sphingomonadaceae</taxon>
        <taxon>Sphingomonas</taxon>
    </lineage>
</organism>
<comment type="similarity">
    <text evidence="2">Belongs to the rickettsiale 17 kDa surface antigen family.</text>
</comment>
<name>A0ABS2D827_9SPHN</name>
<dbReference type="Proteomes" id="UP000763641">
    <property type="component" value="Unassembled WGS sequence"/>
</dbReference>
<keyword evidence="4" id="KW-0449">Lipoprotein</keyword>
<feature type="chain" id="PRO_5047052728" description="17 kDa surface antigen" evidence="5">
    <location>
        <begin position="28"/>
        <end position="102"/>
    </location>
</feature>
<evidence type="ECO:0000256" key="1">
    <source>
        <dbReference type="ARBA" id="ARBA00004459"/>
    </source>
</evidence>